<evidence type="ECO:0000256" key="1">
    <source>
        <dbReference type="SAM" id="Phobius"/>
    </source>
</evidence>
<proteinExistence type="predicted"/>
<keyword evidence="1" id="KW-0472">Membrane</keyword>
<comment type="caution">
    <text evidence="2">The sequence shown here is derived from an EMBL/GenBank/DDBJ whole genome shotgun (WGS) entry which is preliminary data.</text>
</comment>
<dbReference type="Proteomes" id="UP000310108">
    <property type="component" value="Unassembled WGS sequence"/>
</dbReference>
<accession>A0A4U6X8L4</accession>
<dbReference type="AlphaFoldDB" id="A0A4U6X8L4"/>
<sequence>MTDVLDQPPVAQAVEPLAQDGPDELVELGGVVVGGAVDAVDGDPLVLDHGGDGLEDAADEHLELDALAAVPERLQDVVVVGAQALEHEDADGLGPAGGGDAGDGAKVGGRGLVRVHEELEAGAHELGAEQVVGGGVLAGDLAEQGGRELAELVLLAHGVGAVLAADLAAEDARQNGSGDGVGVRVEVELGVGDEGGRELHGLAQGEDVVEAVGDLVGDEVDEVGDQLVQARVVADGLEGGVAEAHDLLVRVVVEDSVLDLFEVEDELLRDDVLHGGAEGDARGVDELLKVDLLVLDVEQRLAGTQTGLAVSQRTRRIVPVERFDVEGLEGGADVIDGQGGAAGGAHEAQGLDEDLADAVFDILGQAAQGVVVEVGDADRLGDVFDVVWVPEQLWRVLCRHRACRGVFSFFFFFFSFSLLLGEFLMRRKGGSDARGLVLVSTVTLVEVEEQDERG</sequence>
<name>A0A4U6X8L4_9PEZI</name>
<evidence type="ECO:0000313" key="3">
    <source>
        <dbReference type="Proteomes" id="UP000310108"/>
    </source>
</evidence>
<evidence type="ECO:0000313" key="2">
    <source>
        <dbReference type="EMBL" id="TKW51715.1"/>
    </source>
</evidence>
<feature type="transmembrane region" description="Helical" evidence="1">
    <location>
        <begin position="405"/>
        <end position="425"/>
    </location>
</feature>
<keyword evidence="3" id="KW-1185">Reference proteome</keyword>
<gene>
    <name evidence="2" type="ORF">CTA1_8874</name>
</gene>
<protein>
    <submittedName>
        <fullName evidence="2">Uncharacterized protein</fullName>
    </submittedName>
</protein>
<dbReference type="EMBL" id="PJEX01000287">
    <property type="protein sequence ID" value="TKW51715.1"/>
    <property type="molecule type" value="Genomic_DNA"/>
</dbReference>
<organism evidence="2 3">
    <name type="scientific">Colletotrichum tanaceti</name>
    <dbReference type="NCBI Taxonomy" id="1306861"/>
    <lineage>
        <taxon>Eukaryota</taxon>
        <taxon>Fungi</taxon>
        <taxon>Dikarya</taxon>
        <taxon>Ascomycota</taxon>
        <taxon>Pezizomycotina</taxon>
        <taxon>Sordariomycetes</taxon>
        <taxon>Hypocreomycetidae</taxon>
        <taxon>Glomerellales</taxon>
        <taxon>Glomerellaceae</taxon>
        <taxon>Colletotrichum</taxon>
        <taxon>Colletotrichum destructivum species complex</taxon>
    </lineage>
</organism>
<keyword evidence="1" id="KW-1133">Transmembrane helix</keyword>
<reference evidence="2 3" key="1">
    <citation type="journal article" date="2019" name="PLoS ONE">
        <title>Comparative genome analysis indicates high evolutionary potential of pathogenicity genes in Colletotrichum tanaceti.</title>
        <authorList>
            <person name="Lelwala R.V."/>
            <person name="Korhonen P.K."/>
            <person name="Young N.D."/>
            <person name="Scott J.B."/>
            <person name="Ades P.A."/>
            <person name="Gasser R.B."/>
            <person name="Taylor P.W.J."/>
        </authorList>
    </citation>
    <scope>NUCLEOTIDE SEQUENCE [LARGE SCALE GENOMIC DNA]</scope>
    <source>
        <strain evidence="2">BRIP57314</strain>
    </source>
</reference>
<keyword evidence="1" id="KW-0812">Transmembrane</keyword>